<gene>
    <name evidence="7" type="primary">rhaR</name>
    <name evidence="7" type="ORF">A6302_01090</name>
</gene>
<dbReference type="SUPFAM" id="SSF46689">
    <property type="entry name" value="Homeodomain-like"/>
    <property type="match status" value="1"/>
</dbReference>
<feature type="domain" description="HTH araC/xylS-type" evidence="6">
    <location>
        <begin position="185"/>
        <end position="267"/>
    </location>
</feature>
<protein>
    <submittedName>
        <fullName evidence="7">HTH-type transcriptional activator RhaR</fullName>
    </submittedName>
</protein>
<dbReference type="Gene3D" id="2.60.120.10">
    <property type="entry name" value="Jelly Rolls"/>
    <property type="match status" value="1"/>
</dbReference>
<comment type="caution">
    <text evidence="7">The sequence shown here is derived from an EMBL/GenBank/DDBJ whole genome shotgun (WGS) entry which is preliminary data.</text>
</comment>
<dbReference type="Proteomes" id="UP000094622">
    <property type="component" value="Unassembled WGS sequence"/>
</dbReference>
<keyword evidence="2" id="KW-0805">Transcription regulation</keyword>
<dbReference type="Pfam" id="PF02311">
    <property type="entry name" value="AraC_binding"/>
    <property type="match status" value="1"/>
</dbReference>
<keyword evidence="5" id="KW-0804">Transcription</keyword>
<keyword evidence="1" id="KW-0678">Repressor</keyword>
<dbReference type="GO" id="GO:0043565">
    <property type="term" value="F:sequence-specific DNA binding"/>
    <property type="evidence" value="ECO:0007669"/>
    <property type="project" value="InterPro"/>
</dbReference>
<dbReference type="OrthoDB" id="9804543at2"/>
<name>A0A1E3H5I3_9HYPH</name>
<sequence>MRELVQNDSLGEVARREASTRPVIAWMNRYPAGHEVPLHRHGRGQLLCAFRGMAVVAAEDGRWLVPAGHALWIPAGVTHSLEVFTDFELGSAYLRPEALAAPPRPGRVMRTSPLLGALLPEATAMAPDILPHETEAGHRETLIMALILAEIPRLVEAPLSLPLPREPRLAALCAHFAAAPDAHDTIDRWAASLAMSRSTFTRAFRRETGLSFSAWRRQASLLAALPRLAAGESVTAIALDLGYDSAAAFTTMFRRLLGVPPRAYRAEAAAAVSAFVT</sequence>
<evidence type="ECO:0000256" key="4">
    <source>
        <dbReference type="ARBA" id="ARBA00023159"/>
    </source>
</evidence>
<dbReference type="InterPro" id="IPR009057">
    <property type="entry name" value="Homeodomain-like_sf"/>
</dbReference>
<dbReference type="PATRIC" id="fig|1439726.3.peg.1136"/>
<dbReference type="GO" id="GO:0003700">
    <property type="term" value="F:DNA-binding transcription factor activity"/>
    <property type="evidence" value="ECO:0007669"/>
    <property type="project" value="InterPro"/>
</dbReference>
<dbReference type="RefSeq" id="WP_069306101.1">
    <property type="nucleotide sequence ID" value="NZ_MCRJ01000018.1"/>
</dbReference>
<dbReference type="AlphaFoldDB" id="A0A1E3H5I3"/>
<dbReference type="Pfam" id="PF12833">
    <property type="entry name" value="HTH_18"/>
    <property type="match status" value="1"/>
</dbReference>
<dbReference type="PROSITE" id="PS01124">
    <property type="entry name" value="HTH_ARAC_FAMILY_2"/>
    <property type="match status" value="1"/>
</dbReference>
<keyword evidence="3" id="KW-0238">DNA-binding</keyword>
<evidence type="ECO:0000256" key="1">
    <source>
        <dbReference type="ARBA" id="ARBA00022491"/>
    </source>
</evidence>
<organism evidence="7 8">
    <name type="scientific">Methylobrevis pamukkalensis</name>
    <dbReference type="NCBI Taxonomy" id="1439726"/>
    <lineage>
        <taxon>Bacteria</taxon>
        <taxon>Pseudomonadati</taxon>
        <taxon>Pseudomonadota</taxon>
        <taxon>Alphaproteobacteria</taxon>
        <taxon>Hyphomicrobiales</taxon>
        <taxon>Pleomorphomonadaceae</taxon>
        <taxon>Methylobrevis</taxon>
    </lineage>
</organism>
<dbReference type="PANTHER" id="PTHR11019:SF159">
    <property type="entry name" value="TRANSCRIPTIONAL REGULATOR-RELATED"/>
    <property type="match status" value="1"/>
</dbReference>
<dbReference type="InterPro" id="IPR011051">
    <property type="entry name" value="RmlC_Cupin_sf"/>
</dbReference>
<evidence type="ECO:0000313" key="8">
    <source>
        <dbReference type="Proteomes" id="UP000094622"/>
    </source>
</evidence>
<evidence type="ECO:0000256" key="2">
    <source>
        <dbReference type="ARBA" id="ARBA00023015"/>
    </source>
</evidence>
<keyword evidence="8" id="KW-1185">Reference proteome</keyword>
<dbReference type="FunFam" id="1.10.10.60:FF:000132">
    <property type="entry name" value="AraC family transcriptional regulator"/>
    <property type="match status" value="1"/>
</dbReference>
<dbReference type="InterPro" id="IPR018060">
    <property type="entry name" value="HTH_AraC"/>
</dbReference>
<dbReference type="InterPro" id="IPR020449">
    <property type="entry name" value="Tscrpt_reg_AraC-type_HTH"/>
</dbReference>
<keyword evidence="4" id="KW-0010">Activator</keyword>
<evidence type="ECO:0000313" key="7">
    <source>
        <dbReference type="EMBL" id="ODN71577.1"/>
    </source>
</evidence>
<accession>A0A1E3H5I3</accession>
<dbReference type="Gene3D" id="1.10.10.60">
    <property type="entry name" value="Homeodomain-like"/>
    <property type="match status" value="2"/>
</dbReference>
<dbReference type="SUPFAM" id="SSF51182">
    <property type="entry name" value="RmlC-like cupins"/>
    <property type="match status" value="1"/>
</dbReference>
<evidence type="ECO:0000256" key="3">
    <source>
        <dbReference type="ARBA" id="ARBA00023125"/>
    </source>
</evidence>
<reference evidence="7 8" key="1">
    <citation type="submission" date="2016-07" db="EMBL/GenBank/DDBJ databases">
        <title>Draft Genome Sequence of Methylobrevis pamukkalensis PK2.</title>
        <authorList>
            <person name="Vasilenko O.V."/>
            <person name="Doronina N.V."/>
            <person name="Shmareva M.N."/>
            <person name="Tarlachkov S.V."/>
            <person name="Mustakhimov I."/>
            <person name="Trotsenko Y.A."/>
        </authorList>
    </citation>
    <scope>NUCLEOTIDE SEQUENCE [LARGE SCALE GENOMIC DNA]</scope>
    <source>
        <strain evidence="7 8">PK2</strain>
    </source>
</reference>
<dbReference type="InterPro" id="IPR014710">
    <property type="entry name" value="RmlC-like_jellyroll"/>
</dbReference>
<proteinExistence type="predicted"/>
<dbReference type="InterPro" id="IPR003313">
    <property type="entry name" value="AraC-bd"/>
</dbReference>
<dbReference type="PRINTS" id="PR00032">
    <property type="entry name" value="HTHARAC"/>
</dbReference>
<dbReference type="EMBL" id="MCRJ01000018">
    <property type="protein sequence ID" value="ODN71577.1"/>
    <property type="molecule type" value="Genomic_DNA"/>
</dbReference>
<dbReference type="PANTHER" id="PTHR11019">
    <property type="entry name" value="HTH-TYPE TRANSCRIPTIONAL REGULATOR NIMR"/>
    <property type="match status" value="1"/>
</dbReference>
<evidence type="ECO:0000256" key="5">
    <source>
        <dbReference type="ARBA" id="ARBA00023163"/>
    </source>
</evidence>
<dbReference type="SMART" id="SM00342">
    <property type="entry name" value="HTH_ARAC"/>
    <property type="match status" value="1"/>
</dbReference>
<evidence type="ECO:0000259" key="6">
    <source>
        <dbReference type="PROSITE" id="PS01124"/>
    </source>
</evidence>
<dbReference type="CDD" id="cd06124">
    <property type="entry name" value="cupin_NimR-like_N"/>
    <property type="match status" value="1"/>
</dbReference>